<name>A0A1V0DY91_9CAUD</name>
<evidence type="ECO:0000313" key="2">
    <source>
        <dbReference type="Proteomes" id="UP000224401"/>
    </source>
</evidence>
<sequence length="200" mass="22863">MTSTVLLDCDDVLLNWLDGFRKYVAAKRGVEICERGPTDWVMDEWLGTEPHETIQLIEEFNASPAFGKLEPVEGAQDAIRMMGVMSDYHVRMHVITSCSSDWATVEMRKTNLREHYGFNTFDSVHCLDLGQSKESILHAFDAPCLWIEDNIKNALLGVKAGHRVVMRQTSHNVRHRADAESAGIVWIEHWNELKLGDYFK</sequence>
<proteinExistence type="predicted"/>
<dbReference type="InterPro" id="IPR036412">
    <property type="entry name" value="HAD-like_sf"/>
</dbReference>
<accession>A0A1V0DY91</accession>
<protein>
    <submittedName>
        <fullName evidence="1">Phosphoglycolate phosphatase</fullName>
    </submittedName>
</protein>
<keyword evidence="2" id="KW-1185">Reference proteome</keyword>
<reference evidence="1 2" key="1">
    <citation type="submission" date="2017-02" db="EMBL/GenBank/DDBJ databases">
        <title>A novel roseosiphophage isolated from the oligotrophic South China Sea.</title>
        <authorList>
            <person name="Yang Y."/>
            <person name="Cai L."/>
            <person name="Zhang R."/>
        </authorList>
    </citation>
    <scope>NUCLEOTIDE SEQUENCE [LARGE SCALE GENOMIC DNA]</scope>
</reference>
<organism evidence="1 2">
    <name type="scientific">Dinoroseobacter phage vB_DshS-R5C</name>
    <dbReference type="NCBI Taxonomy" id="1965368"/>
    <lineage>
        <taxon>Viruses</taxon>
        <taxon>Duplodnaviria</taxon>
        <taxon>Heunggongvirae</taxon>
        <taxon>Uroviricota</taxon>
        <taxon>Caudoviricetes</taxon>
        <taxon>Nanhaivirus</taxon>
        <taxon>Nanhaivirus D5C</taxon>
    </lineage>
</organism>
<dbReference type="SUPFAM" id="SSF56784">
    <property type="entry name" value="HAD-like"/>
    <property type="match status" value="1"/>
</dbReference>
<gene>
    <name evidence="1" type="ORF">vBDshSR5C_78</name>
</gene>
<dbReference type="OrthoDB" id="9219at10239"/>
<dbReference type="Gene3D" id="3.40.50.1000">
    <property type="entry name" value="HAD superfamily/HAD-like"/>
    <property type="match status" value="1"/>
</dbReference>
<dbReference type="EMBL" id="KY606587">
    <property type="protein sequence ID" value="ARB06132.1"/>
    <property type="molecule type" value="Genomic_DNA"/>
</dbReference>
<evidence type="ECO:0000313" key="1">
    <source>
        <dbReference type="EMBL" id="ARB06132.1"/>
    </source>
</evidence>
<dbReference type="InterPro" id="IPR023214">
    <property type="entry name" value="HAD_sf"/>
</dbReference>
<dbReference type="Proteomes" id="UP000224401">
    <property type="component" value="Segment"/>
</dbReference>